<dbReference type="EMBL" id="JAKEIP010000075">
    <property type="protein sequence ID" value="MCF1595755.1"/>
    <property type="molecule type" value="Genomic_DNA"/>
</dbReference>
<keyword evidence="4" id="KW-1185">Reference proteome</keyword>
<evidence type="ECO:0000256" key="2">
    <source>
        <dbReference type="SAM" id="Phobius"/>
    </source>
</evidence>
<keyword evidence="2" id="KW-1133">Transmembrane helix</keyword>
<dbReference type="Proteomes" id="UP001139384">
    <property type="component" value="Unassembled WGS sequence"/>
</dbReference>
<feature type="compositionally biased region" description="Low complexity" evidence="1">
    <location>
        <begin position="67"/>
        <end position="81"/>
    </location>
</feature>
<dbReference type="AlphaFoldDB" id="A0A9X1PYA8"/>
<dbReference type="RefSeq" id="WP_234764083.1">
    <property type="nucleotide sequence ID" value="NZ_JAKEIP010000075.1"/>
</dbReference>
<accession>A0A9X1PYA8</accession>
<evidence type="ECO:0000313" key="3">
    <source>
        <dbReference type="EMBL" id="MCF1595755.1"/>
    </source>
</evidence>
<evidence type="ECO:0000313" key="4">
    <source>
        <dbReference type="Proteomes" id="UP001139384"/>
    </source>
</evidence>
<keyword evidence="2" id="KW-0812">Transmembrane</keyword>
<protein>
    <submittedName>
        <fullName evidence="3">Uncharacterized protein</fullName>
    </submittedName>
</protein>
<feature type="region of interest" description="Disordered" evidence="1">
    <location>
        <begin position="63"/>
        <end position="90"/>
    </location>
</feature>
<comment type="caution">
    <text evidence="3">The sequence shown here is derived from an EMBL/GenBank/DDBJ whole genome shotgun (WGS) entry which is preliminary data.</text>
</comment>
<reference evidence="3" key="1">
    <citation type="submission" date="2022-01" db="EMBL/GenBank/DDBJ databases">
        <title>Draft Genome Sequences of Seven Type Strains of the Genus Streptomyces.</title>
        <authorList>
            <person name="Aziz S."/>
            <person name="Coretto E."/>
            <person name="Chronakova A."/>
            <person name="Sproer C."/>
            <person name="Huber K."/>
            <person name="Nouioui I."/>
            <person name="Gross H."/>
        </authorList>
    </citation>
    <scope>NUCLEOTIDE SEQUENCE</scope>
    <source>
        <strain evidence="3">DSM 103493</strain>
    </source>
</reference>
<feature type="transmembrane region" description="Helical" evidence="2">
    <location>
        <begin position="35"/>
        <end position="57"/>
    </location>
</feature>
<name>A0A9X1PYA8_STRM4</name>
<evidence type="ECO:0000256" key="1">
    <source>
        <dbReference type="SAM" id="MobiDB-lite"/>
    </source>
</evidence>
<proteinExistence type="predicted"/>
<sequence length="90" mass="9095">MITIDGLRAAILTAGLVLCYFVHKHTTDKIPGSTGKGDIVGAIGAAAAVVMMLWALFGGTDNTARDATTPTQPSTVTTAPADQPTSAPSP</sequence>
<feature type="transmembrane region" description="Helical" evidence="2">
    <location>
        <begin position="6"/>
        <end position="23"/>
    </location>
</feature>
<organism evidence="3 4">
    <name type="scientific">Streptomyces muensis</name>
    <dbReference type="NCBI Taxonomy" id="1077944"/>
    <lineage>
        <taxon>Bacteria</taxon>
        <taxon>Bacillati</taxon>
        <taxon>Actinomycetota</taxon>
        <taxon>Actinomycetes</taxon>
        <taxon>Kitasatosporales</taxon>
        <taxon>Streptomycetaceae</taxon>
        <taxon>Streptomyces</taxon>
    </lineage>
</organism>
<keyword evidence="2" id="KW-0472">Membrane</keyword>
<gene>
    <name evidence="3" type="ORF">L0P92_19545</name>
</gene>